<evidence type="ECO:0000256" key="3">
    <source>
        <dbReference type="ARBA" id="ARBA00023163"/>
    </source>
</evidence>
<sequence>MDPLALLREFTMQNKAVTMEGDHLVFGTTRYHRSAPTALRTLGKGEFYALESLWFFLRHQTDSQAEYFRKCLDEKIKQVSLPDKAAVKQYLEGKSDSCNILDYAAYTAPQPEVLPEATFAPAVEEAEAMAVDDEEEERRRAAEAARSRALAASREAFLQILSDPRGVNEPKPPAKPREAAEGEGAAAGEAPAESAHHRAKLFVKEDREPTRRVVRRERRVRSRKSVLLSPTAASFPLVLQILEGFRKENERAIAEEERRKAAAVQREREGKGGRAAAAARVAAAEEARPGEAVKAVIIVPSSVTAMINMWNVRELLEENKFTPAMEKKQTAKAKETSIAVRHTFEDGSTAEFIVTDSPLKQPAAVLGAQWRNVAAAFVQGQTWQFKDWPMKSVVEVPNQTVKQWACMKLAFSKQRSKAHEVGVLMASFWSSLHAFLSKNKPHLLQRPPASEAAA</sequence>
<evidence type="ECO:0000313" key="9">
    <source>
        <dbReference type="Proteomes" id="UP001515480"/>
    </source>
</evidence>
<evidence type="ECO:0000256" key="5">
    <source>
        <dbReference type="SAM" id="MobiDB-lite"/>
    </source>
</evidence>
<evidence type="ECO:0008006" key="10">
    <source>
        <dbReference type="Google" id="ProtNLM"/>
    </source>
</evidence>
<evidence type="ECO:0000313" key="8">
    <source>
        <dbReference type="EMBL" id="KAL1515522.1"/>
    </source>
</evidence>
<dbReference type="GO" id="GO:0032968">
    <property type="term" value="P:positive regulation of transcription elongation by RNA polymerase II"/>
    <property type="evidence" value="ECO:0007669"/>
    <property type="project" value="TreeGrafter"/>
</dbReference>
<comment type="caution">
    <text evidence="8">The sequence shown here is derived from an EMBL/GenBank/DDBJ whole genome shotgun (WGS) entry which is preliminary data.</text>
</comment>
<keyword evidence="4" id="KW-0539">Nucleus</keyword>
<keyword evidence="9" id="KW-1185">Reference proteome</keyword>
<dbReference type="Proteomes" id="UP001515480">
    <property type="component" value="Unassembled WGS sequence"/>
</dbReference>
<dbReference type="GO" id="GO:0006368">
    <property type="term" value="P:transcription elongation by RNA polymerase II"/>
    <property type="evidence" value="ECO:0007669"/>
    <property type="project" value="InterPro"/>
</dbReference>
<name>A0AB34JAU5_PRYPA</name>
<evidence type="ECO:0000259" key="7">
    <source>
        <dbReference type="Pfam" id="PF16050"/>
    </source>
</evidence>
<dbReference type="PANTHER" id="PTHR12466:SF8">
    <property type="entry name" value="PARAFIBROMIN"/>
    <property type="match status" value="1"/>
</dbReference>
<dbReference type="PANTHER" id="PTHR12466">
    <property type="entry name" value="CDC73 DOMAIN PROTEIN"/>
    <property type="match status" value="1"/>
</dbReference>
<reference evidence="8 9" key="1">
    <citation type="journal article" date="2024" name="Science">
        <title>Giant polyketide synthase enzymes in the biosynthesis of giant marine polyether toxins.</title>
        <authorList>
            <person name="Fallon T.R."/>
            <person name="Shende V.V."/>
            <person name="Wierzbicki I.H."/>
            <person name="Pendleton A.L."/>
            <person name="Watervoot N.F."/>
            <person name="Auber R.P."/>
            <person name="Gonzalez D.J."/>
            <person name="Wisecaver J.H."/>
            <person name="Moore B.S."/>
        </authorList>
    </citation>
    <scope>NUCLEOTIDE SEQUENCE [LARGE SCALE GENOMIC DNA]</scope>
    <source>
        <strain evidence="8 9">12B1</strain>
    </source>
</reference>
<feature type="region of interest" description="Disordered" evidence="5">
    <location>
        <begin position="161"/>
        <end position="208"/>
    </location>
</feature>
<dbReference type="Pfam" id="PF16050">
    <property type="entry name" value="CDC73_N"/>
    <property type="match status" value="1"/>
</dbReference>
<feature type="domain" description="Cell division control protein 73 C-terminal" evidence="6">
    <location>
        <begin position="295"/>
        <end position="408"/>
    </location>
</feature>
<dbReference type="AlphaFoldDB" id="A0AB34JAU5"/>
<organism evidence="8 9">
    <name type="scientific">Prymnesium parvum</name>
    <name type="common">Toxic golden alga</name>
    <dbReference type="NCBI Taxonomy" id="97485"/>
    <lineage>
        <taxon>Eukaryota</taxon>
        <taxon>Haptista</taxon>
        <taxon>Haptophyta</taxon>
        <taxon>Prymnesiophyceae</taxon>
        <taxon>Prymnesiales</taxon>
        <taxon>Prymnesiaceae</taxon>
        <taxon>Prymnesium</taxon>
    </lineage>
</organism>
<comment type="subcellular location">
    <subcellularLocation>
        <location evidence="1">Nucleus</location>
    </subcellularLocation>
</comment>
<dbReference type="Pfam" id="PF05179">
    <property type="entry name" value="CDC73_C"/>
    <property type="match status" value="1"/>
</dbReference>
<evidence type="ECO:0000256" key="4">
    <source>
        <dbReference type="ARBA" id="ARBA00023242"/>
    </source>
</evidence>
<accession>A0AB34JAU5</accession>
<dbReference type="Gene3D" id="3.40.50.11990">
    <property type="entry name" value="RNA polymerase II accessory factor, Cdc73 C-terminal domain"/>
    <property type="match status" value="1"/>
</dbReference>
<dbReference type="EMBL" id="JBGBPQ010000011">
    <property type="protein sequence ID" value="KAL1515522.1"/>
    <property type="molecule type" value="Genomic_DNA"/>
</dbReference>
<evidence type="ECO:0000256" key="1">
    <source>
        <dbReference type="ARBA" id="ARBA00004123"/>
    </source>
</evidence>
<dbReference type="GO" id="GO:0000993">
    <property type="term" value="F:RNA polymerase II complex binding"/>
    <property type="evidence" value="ECO:0007669"/>
    <property type="project" value="TreeGrafter"/>
</dbReference>
<dbReference type="InterPro" id="IPR031336">
    <property type="entry name" value="CDC73_C"/>
</dbReference>
<dbReference type="InterPro" id="IPR007852">
    <property type="entry name" value="Cdc73/Parafibromin"/>
</dbReference>
<feature type="domain" description="Paf1 complex subunit Cdc73 N-terminal" evidence="7">
    <location>
        <begin position="2"/>
        <end position="263"/>
    </location>
</feature>
<evidence type="ECO:0000256" key="2">
    <source>
        <dbReference type="ARBA" id="ARBA00010427"/>
    </source>
</evidence>
<evidence type="ECO:0000259" key="6">
    <source>
        <dbReference type="Pfam" id="PF05179"/>
    </source>
</evidence>
<keyword evidence="3" id="KW-0804">Transcription</keyword>
<proteinExistence type="inferred from homology"/>
<dbReference type="InterPro" id="IPR038103">
    <property type="entry name" value="CDC73_C_sf"/>
</dbReference>
<protein>
    <recommendedName>
        <fullName evidence="10">Cell division control protein 73 C-terminal domain-containing protein</fullName>
    </recommendedName>
</protein>
<feature type="compositionally biased region" description="Low complexity" evidence="5">
    <location>
        <begin position="182"/>
        <end position="193"/>
    </location>
</feature>
<dbReference type="InterPro" id="IPR032041">
    <property type="entry name" value="Cdc73_N"/>
</dbReference>
<gene>
    <name evidence="8" type="ORF">AB1Y20_002144</name>
</gene>
<comment type="similarity">
    <text evidence="2">Belongs to the CDC73 family.</text>
</comment>
<dbReference type="GO" id="GO:0016593">
    <property type="term" value="C:Cdc73/Paf1 complex"/>
    <property type="evidence" value="ECO:0007669"/>
    <property type="project" value="InterPro"/>
</dbReference>